<dbReference type="EMBL" id="CM003377">
    <property type="protein sequence ID" value="KOM48275.1"/>
    <property type="molecule type" value="Genomic_DNA"/>
</dbReference>
<accession>A0A0L9UZH7</accession>
<gene>
    <name evidence="1" type="ORF">LR48_Vigan07g197900</name>
</gene>
<dbReference type="AlphaFoldDB" id="A0A0L9UZH7"/>
<dbReference type="Proteomes" id="UP000053144">
    <property type="component" value="Chromosome 7"/>
</dbReference>
<organism evidence="1 2">
    <name type="scientific">Phaseolus angularis</name>
    <name type="common">Azuki bean</name>
    <name type="synonym">Vigna angularis</name>
    <dbReference type="NCBI Taxonomy" id="3914"/>
    <lineage>
        <taxon>Eukaryota</taxon>
        <taxon>Viridiplantae</taxon>
        <taxon>Streptophyta</taxon>
        <taxon>Embryophyta</taxon>
        <taxon>Tracheophyta</taxon>
        <taxon>Spermatophyta</taxon>
        <taxon>Magnoliopsida</taxon>
        <taxon>eudicotyledons</taxon>
        <taxon>Gunneridae</taxon>
        <taxon>Pentapetalae</taxon>
        <taxon>rosids</taxon>
        <taxon>fabids</taxon>
        <taxon>Fabales</taxon>
        <taxon>Fabaceae</taxon>
        <taxon>Papilionoideae</taxon>
        <taxon>50 kb inversion clade</taxon>
        <taxon>NPAAA clade</taxon>
        <taxon>indigoferoid/millettioid clade</taxon>
        <taxon>Phaseoleae</taxon>
        <taxon>Vigna</taxon>
    </lineage>
</organism>
<protein>
    <submittedName>
        <fullName evidence="1">Uncharacterized protein</fullName>
    </submittedName>
</protein>
<proteinExistence type="predicted"/>
<dbReference type="Gramene" id="KOM48275">
    <property type="protein sequence ID" value="KOM48275"/>
    <property type="gene ID" value="LR48_Vigan07g197900"/>
</dbReference>
<sequence length="188" mass="20701">MLLTRFPRNRCLKEPTNSVLSRTDAYVSASDLPPTCQTRLSMLLTRFVEDRCCFLVLAGVYAPVGFLTEMNHLRSSSSQRELQKPASYKPWLPSPFASIAFAPIVGDRRLSSSSPPIRVVTTFKCFGVSSALLPSPSRLSFGWLLRLPLLPSPSSVLPFQSRLSVSPSLLPRSQGLDPKSISIFIACV</sequence>
<name>A0A0L9UZH7_PHAAN</name>
<evidence type="ECO:0000313" key="1">
    <source>
        <dbReference type="EMBL" id="KOM48275.1"/>
    </source>
</evidence>
<evidence type="ECO:0000313" key="2">
    <source>
        <dbReference type="Proteomes" id="UP000053144"/>
    </source>
</evidence>
<reference evidence="2" key="1">
    <citation type="journal article" date="2015" name="Proc. Natl. Acad. Sci. U.S.A.">
        <title>Genome sequencing of adzuki bean (Vigna angularis) provides insight into high starch and low fat accumulation and domestication.</title>
        <authorList>
            <person name="Yang K."/>
            <person name="Tian Z."/>
            <person name="Chen C."/>
            <person name="Luo L."/>
            <person name="Zhao B."/>
            <person name="Wang Z."/>
            <person name="Yu L."/>
            <person name="Li Y."/>
            <person name="Sun Y."/>
            <person name="Li W."/>
            <person name="Chen Y."/>
            <person name="Li Y."/>
            <person name="Zhang Y."/>
            <person name="Ai D."/>
            <person name="Zhao J."/>
            <person name="Shang C."/>
            <person name="Ma Y."/>
            <person name="Wu B."/>
            <person name="Wang M."/>
            <person name="Gao L."/>
            <person name="Sun D."/>
            <person name="Zhang P."/>
            <person name="Guo F."/>
            <person name="Wang W."/>
            <person name="Li Y."/>
            <person name="Wang J."/>
            <person name="Varshney R.K."/>
            <person name="Wang J."/>
            <person name="Ling H.Q."/>
            <person name="Wan P."/>
        </authorList>
    </citation>
    <scope>NUCLEOTIDE SEQUENCE</scope>
    <source>
        <strain evidence="2">cv. Jingnong 6</strain>
    </source>
</reference>